<evidence type="ECO:0000313" key="1">
    <source>
        <dbReference type="EMBL" id="KKM89230.1"/>
    </source>
</evidence>
<protein>
    <submittedName>
        <fullName evidence="1">Uncharacterized protein</fullName>
    </submittedName>
</protein>
<gene>
    <name evidence="1" type="ORF">LCGC14_1250700</name>
</gene>
<proteinExistence type="predicted"/>
<name>A0A0F9NKA1_9ZZZZ</name>
<reference evidence="1" key="1">
    <citation type="journal article" date="2015" name="Nature">
        <title>Complex archaea that bridge the gap between prokaryotes and eukaryotes.</title>
        <authorList>
            <person name="Spang A."/>
            <person name="Saw J.H."/>
            <person name="Jorgensen S.L."/>
            <person name="Zaremba-Niedzwiedzka K."/>
            <person name="Martijn J."/>
            <person name="Lind A.E."/>
            <person name="van Eijk R."/>
            <person name="Schleper C."/>
            <person name="Guy L."/>
            <person name="Ettema T.J."/>
        </authorList>
    </citation>
    <scope>NUCLEOTIDE SEQUENCE</scope>
</reference>
<comment type="caution">
    <text evidence="1">The sequence shown here is derived from an EMBL/GenBank/DDBJ whole genome shotgun (WGS) entry which is preliminary data.</text>
</comment>
<dbReference type="EMBL" id="LAZR01006851">
    <property type="protein sequence ID" value="KKM89230.1"/>
    <property type="molecule type" value="Genomic_DNA"/>
</dbReference>
<accession>A0A0F9NKA1</accession>
<dbReference type="AlphaFoldDB" id="A0A0F9NKA1"/>
<sequence length="127" mass="13529">MVDSQQFCPYYNLPCPQTSVGIGGCYLWGTGCPNRAGGDTYSKTMTMTDDNATRFETAEKSLRDVVISVETNPMLLGKTGVEVFTVATNGSIGWGKIDISTLYFKNAGAGNNGKITILAVEDSGARV</sequence>
<organism evidence="1">
    <name type="scientific">marine sediment metagenome</name>
    <dbReference type="NCBI Taxonomy" id="412755"/>
    <lineage>
        <taxon>unclassified sequences</taxon>
        <taxon>metagenomes</taxon>
        <taxon>ecological metagenomes</taxon>
    </lineage>
</organism>